<name>A0A6M3JSU6_9ZZZZ</name>
<gene>
    <name evidence="1" type="ORF">MM415A02770_0009</name>
    <name evidence="2" type="ORF">MM415B05637_0007</name>
</gene>
<dbReference type="EMBL" id="MT141948">
    <property type="protein sequence ID" value="QJA72398.1"/>
    <property type="molecule type" value="Genomic_DNA"/>
</dbReference>
<protein>
    <submittedName>
        <fullName evidence="1">Uncharacterized protein</fullName>
    </submittedName>
</protein>
<accession>A0A6M3JSU6</accession>
<dbReference type="EMBL" id="MT143556">
    <property type="protein sequence ID" value="QJA98147.1"/>
    <property type="molecule type" value="Genomic_DNA"/>
</dbReference>
<organism evidence="1">
    <name type="scientific">viral metagenome</name>
    <dbReference type="NCBI Taxonomy" id="1070528"/>
    <lineage>
        <taxon>unclassified sequences</taxon>
        <taxon>metagenomes</taxon>
        <taxon>organismal metagenomes</taxon>
    </lineage>
</organism>
<evidence type="ECO:0000313" key="1">
    <source>
        <dbReference type="EMBL" id="QJA72398.1"/>
    </source>
</evidence>
<sequence length="85" mass="9802">MCTDLEAAARNRKMVADKRNIVGYQFIEAFVKAWPRNKPLPEWITMGNLPKVDKSERKNLTSYGIYEIGDNGLLNKERINYGNEP</sequence>
<evidence type="ECO:0000313" key="2">
    <source>
        <dbReference type="EMBL" id="QJA98147.1"/>
    </source>
</evidence>
<proteinExistence type="predicted"/>
<reference evidence="1" key="1">
    <citation type="submission" date="2020-03" db="EMBL/GenBank/DDBJ databases">
        <title>The deep terrestrial virosphere.</title>
        <authorList>
            <person name="Holmfeldt K."/>
            <person name="Nilsson E."/>
            <person name="Simone D."/>
            <person name="Lopez-Fernandez M."/>
            <person name="Wu X."/>
            <person name="de Brujin I."/>
            <person name="Lundin D."/>
            <person name="Andersson A."/>
            <person name="Bertilsson S."/>
            <person name="Dopson M."/>
        </authorList>
    </citation>
    <scope>NUCLEOTIDE SEQUENCE</scope>
    <source>
        <strain evidence="1">MM415A02770</strain>
        <strain evidence="2">MM415B05637</strain>
    </source>
</reference>
<dbReference type="AlphaFoldDB" id="A0A6M3JSU6"/>